<dbReference type="Gene3D" id="1.10.1740.10">
    <property type="match status" value="1"/>
</dbReference>
<dbReference type="Gene3D" id="1.10.10.10">
    <property type="entry name" value="Winged helix-like DNA-binding domain superfamily/Winged helix DNA-binding domain"/>
    <property type="match status" value="1"/>
</dbReference>
<keyword evidence="8" id="KW-1185">Reference proteome</keyword>
<dbReference type="CDD" id="cd06171">
    <property type="entry name" value="Sigma70_r4"/>
    <property type="match status" value="1"/>
</dbReference>
<gene>
    <name evidence="7" type="ORF">Ami3637_10455</name>
</gene>
<feature type="domain" description="RNA polymerase sigma-70 region 2" evidence="5">
    <location>
        <begin position="21"/>
        <end position="87"/>
    </location>
</feature>
<evidence type="ECO:0000256" key="2">
    <source>
        <dbReference type="ARBA" id="ARBA00023015"/>
    </source>
</evidence>
<keyword evidence="3" id="KW-0731">Sigma factor</keyword>
<protein>
    <submittedName>
        <fullName evidence="7">Sigma-70 family RNA polymerase sigma factor</fullName>
    </submittedName>
</protein>
<evidence type="ECO:0000256" key="3">
    <source>
        <dbReference type="ARBA" id="ARBA00023082"/>
    </source>
</evidence>
<dbReference type="RefSeq" id="WP_162362537.1">
    <property type="nucleotide sequence ID" value="NZ_CP047591.1"/>
</dbReference>
<proteinExistence type="inferred from homology"/>
<dbReference type="SUPFAM" id="SSF88659">
    <property type="entry name" value="Sigma3 and sigma4 domains of RNA polymerase sigma factors"/>
    <property type="match status" value="1"/>
</dbReference>
<dbReference type="InterPro" id="IPR007627">
    <property type="entry name" value="RNA_pol_sigma70_r2"/>
</dbReference>
<evidence type="ECO:0000256" key="4">
    <source>
        <dbReference type="ARBA" id="ARBA00023163"/>
    </source>
</evidence>
<comment type="similarity">
    <text evidence="1">Belongs to the sigma-70 factor family. ECF subfamily.</text>
</comment>
<dbReference type="InterPro" id="IPR039425">
    <property type="entry name" value="RNA_pol_sigma-70-like"/>
</dbReference>
<dbReference type="KEGG" id="amic:Ami3637_10455"/>
<dbReference type="Pfam" id="PF08281">
    <property type="entry name" value="Sigma70_r4_2"/>
    <property type="match status" value="1"/>
</dbReference>
<dbReference type="PANTHER" id="PTHR43133">
    <property type="entry name" value="RNA POLYMERASE ECF-TYPE SIGMA FACTO"/>
    <property type="match status" value="1"/>
</dbReference>
<dbReference type="InterPro" id="IPR013324">
    <property type="entry name" value="RNA_pol_sigma_r3/r4-like"/>
</dbReference>
<dbReference type="SUPFAM" id="SSF88946">
    <property type="entry name" value="Sigma2 domain of RNA polymerase sigma factors"/>
    <property type="match status" value="1"/>
</dbReference>
<reference evidence="7 8" key="1">
    <citation type="submission" date="2020-01" db="EMBL/GenBank/DDBJ databases">
        <title>Genomic analysis of Aminipila sp. CBA3637.</title>
        <authorList>
            <person name="Kim Y.B."/>
            <person name="Roh S.W."/>
        </authorList>
    </citation>
    <scope>NUCLEOTIDE SEQUENCE [LARGE SCALE GENOMIC DNA]</scope>
    <source>
        <strain evidence="7 8">CBA3637</strain>
    </source>
</reference>
<dbReference type="GO" id="GO:0016987">
    <property type="term" value="F:sigma factor activity"/>
    <property type="evidence" value="ECO:0007669"/>
    <property type="project" value="UniProtKB-KW"/>
</dbReference>
<evidence type="ECO:0000256" key="1">
    <source>
        <dbReference type="ARBA" id="ARBA00010641"/>
    </source>
</evidence>
<dbReference type="AlphaFoldDB" id="A0A6P1MDP9"/>
<organism evidence="7 8">
    <name type="scientific">Aminipila terrae</name>
    <dbReference type="NCBI Taxonomy" id="2697030"/>
    <lineage>
        <taxon>Bacteria</taxon>
        <taxon>Bacillati</taxon>
        <taxon>Bacillota</taxon>
        <taxon>Clostridia</taxon>
        <taxon>Peptostreptococcales</taxon>
        <taxon>Anaerovoracaceae</taxon>
        <taxon>Aminipila</taxon>
    </lineage>
</organism>
<evidence type="ECO:0000259" key="5">
    <source>
        <dbReference type="Pfam" id="PF04542"/>
    </source>
</evidence>
<dbReference type="InterPro" id="IPR013249">
    <property type="entry name" value="RNA_pol_sigma70_r4_t2"/>
</dbReference>
<dbReference type="InterPro" id="IPR014284">
    <property type="entry name" value="RNA_pol_sigma-70_dom"/>
</dbReference>
<feature type="domain" description="RNA polymerase sigma factor 70 region 4 type 2" evidence="6">
    <location>
        <begin position="114"/>
        <end position="166"/>
    </location>
</feature>
<evidence type="ECO:0000313" key="8">
    <source>
        <dbReference type="Proteomes" id="UP000463883"/>
    </source>
</evidence>
<dbReference type="GO" id="GO:0003677">
    <property type="term" value="F:DNA binding"/>
    <property type="evidence" value="ECO:0007669"/>
    <property type="project" value="InterPro"/>
</dbReference>
<dbReference type="Proteomes" id="UP000463883">
    <property type="component" value="Chromosome"/>
</dbReference>
<dbReference type="InterPro" id="IPR013325">
    <property type="entry name" value="RNA_pol_sigma_r2"/>
</dbReference>
<keyword evidence="2" id="KW-0805">Transcription regulation</keyword>
<keyword evidence="4" id="KW-0804">Transcription</keyword>
<dbReference type="GO" id="GO:0006352">
    <property type="term" value="P:DNA-templated transcription initiation"/>
    <property type="evidence" value="ECO:0007669"/>
    <property type="project" value="InterPro"/>
</dbReference>
<name>A0A6P1MDP9_9FIRM</name>
<dbReference type="InterPro" id="IPR036388">
    <property type="entry name" value="WH-like_DNA-bd_sf"/>
</dbReference>
<accession>A0A6P1MDP9</accession>
<sequence>MVDINLVTRCKTGDLSAFEELYETCSTKALRTAFSIVNRYDLAEDVIQETFYECFRDIHKLSSPEAFGVWFYRILVRTSWRMLSSERKFSHEELAVYESRVKDPHDCFKEIESNELINAINRLSLPMRTTVILHYYNDLPVKDIARIMNCFQGTVKSRLYSSRKKLAKELKRQSTGILESEYVERGCSFEE</sequence>
<dbReference type="NCBIfam" id="TIGR02937">
    <property type="entry name" value="sigma70-ECF"/>
    <property type="match status" value="1"/>
</dbReference>
<evidence type="ECO:0000313" key="7">
    <source>
        <dbReference type="EMBL" id="QHI72770.1"/>
    </source>
</evidence>
<dbReference type="Pfam" id="PF04542">
    <property type="entry name" value="Sigma70_r2"/>
    <property type="match status" value="1"/>
</dbReference>
<evidence type="ECO:0000259" key="6">
    <source>
        <dbReference type="Pfam" id="PF08281"/>
    </source>
</evidence>
<dbReference type="EMBL" id="CP047591">
    <property type="protein sequence ID" value="QHI72770.1"/>
    <property type="molecule type" value="Genomic_DNA"/>
</dbReference>
<dbReference type="PANTHER" id="PTHR43133:SF51">
    <property type="entry name" value="RNA POLYMERASE SIGMA FACTOR"/>
    <property type="match status" value="1"/>
</dbReference>